<proteinExistence type="predicted"/>
<reference evidence="2" key="1">
    <citation type="submission" date="2018-05" db="EMBL/GenBank/DDBJ databases">
        <authorList>
            <person name="Lanie J.A."/>
            <person name="Ng W.-L."/>
            <person name="Kazmierczak K.M."/>
            <person name="Andrzejewski T.M."/>
            <person name="Davidsen T.M."/>
            <person name="Wayne K.J."/>
            <person name="Tettelin H."/>
            <person name="Glass J.I."/>
            <person name="Rusch D."/>
            <person name="Podicherti R."/>
            <person name="Tsui H.-C.T."/>
            <person name="Winkler M.E."/>
        </authorList>
    </citation>
    <scope>NUCLEOTIDE SEQUENCE</scope>
</reference>
<evidence type="ECO:0000313" key="2">
    <source>
        <dbReference type="EMBL" id="SVA99028.1"/>
    </source>
</evidence>
<dbReference type="EMBL" id="UINC01024753">
    <property type="protein sequence ID" value="SVA99028.1"/>
    <property type="molecule type" value="Genomic_DNA"/>
</dbReference>
<feature type="region of interest" description="Disordered" evidence="1">
    <location>
        <begin position="1"/>
        <end position="29"/>
    </location>
</feature>
<name>A0A382ABT3_9ZZZZ</name>
<sequence>VERPAASELPPRDAGEPHRYQNWTLVPGA</sequence>
<feature type="non-terminal residue" evidence="2">
    <location>
        <position position="29"/>
    </location>
</feature>
<organism evidence="2">
    <name type="scientific">marine metagenome</name>
    <dbReference type="NCBI Taxonomy" id="408172"/>
    <lineage>
        <taxon>unclassified sequences</taxon>
        <taxon>metagenomes</taxon>
        <taxon>ecological metagenomes</taxon>
    </lineage>
</organism>
<gene>
    <name evidence="2" type="ORF">METZ01_LOCUS151882</name>
</gene>
<feature type="non-terminal residue" evidence="2">
    <location>
        <position position="1"/>
    </location>
</feature>
<dbReference type="AlphaFoldDB" id="A0A382ABT3"/>
<evidence type="ECO:0000256" key="1">
    <source>
        <dbReference type="SAM" id="MobiDB-lite"/>
    </source>
</evidence>
<protein>
    <submittedName>
        <fullName evidence="2">Uncharacterized protein</fullName>
    </submittedName>
</protein>
<feature type="compositionally biased region" description="Basic and acidic residues" evidence="1">
    <location>
        <begin position="1"/>
        <end position="19"/>
    </location>
</feature>
<accession>A0A382ABT3</accession>